<sequence length="455" mass="49023">MAKSKTAFVCGECGAEFPRWQGQCSECKEWNTISEIRLAPASSAGRNSRFAGYAGVQDNKVQTLDEIALTEIPRIGSGFKELDRVLGGGLVPGSAILIGGNPGAGKSTLLLQVMCGLASRMKTLYVTGEESLQQVAMRAQRLGLPKDQLRMLSETSVEQICHVAREERPAVMVIDSIQVMHVAEVQSAPGSVSQVREAAAQLTRFAKQQGVVILMVGHVTKDGTLAGPKVLEHCIDCSVLLDGAADSRFRTLRSHKNRFGAVNELGVFAMTETGMKEVSNPSAIFLSRGEEQTTGSVVMVIWEGTRPLLVELQALVDYSQLANPRRVTVGLEHNRLALLLAVLHRHGGMQMADQDVFVNVVGGVRVEDTSADLALLLALVSSFRDRALPQELVVFGEVGLSGEIRPVPSGQERLMEAAKHGFTRAIVPWSNRPKQAPAGMEVIAVKKLEEALAAL</sequence>
<dbReference type="InterPro" id="IPR004504">
    <property type="entry name" value="DNA_repair_RadA"/>
</dbReference>
<dbReference type="SUPFAM" id="SSF52540">
    <property type="entry name" value="P-loop containing nucleoside triphosphate hydrolases"/>
    <property type="match status" value="1"/>
</dbReference>
<evidence type="ECO:0000313" key="13">
    <source>
        <dbReference type="EMBL" id="MBL1375951.1"/>
    </source>
</evidence>
<keyword evidence="10 11" id="KW-0234">DNA repair</keyword>
<evidence type="ECO:0000256" key="10">
    <source>
        <dbReference type="ARBA" id="ARBA00023204"/>
    </source>
</evidence>
<protein>
    <recommendedName>
        <fullName evidence="11">DNA repair protein RadA</fullName>
    </recommendedName>
</protein>
<comment type="domain">
    <text evidence="11">The middle region has homology to RecA with ATPase motifs including the RadA KNRFG motif, while the C-terminus is homologous to Lon protease.</text>
</comment>
<evidence type="ECO:0000256" key="2">
    <source>
        <dbReference type="ARBA" id="ARBA00022741"/>
    </source>
</evidence>
<evidence type="ECO:0000256" key="11">
    <source>
        <dbReference type="HAMAP-Rule" id="MF_01498"/>
    </source>
</evidence>
<keyword evidence="14" id="KW-1185">Reference proteome</keyword>
<evidence type="ECO:0000256" key="7">
    <source>
        <dbReference type="ARBA" id="ARBA00022840"/>
    </source>
</evidence>
<gene>
    <name evidence="11 13" type="primary">radA</name>
    <name evidence="13" type="ORF">JKV55_01215</name>
</gene>
<keyword evidence="8 11" id="KW-0346">Stress response</keyword>
<dbReference type="Proteomes" id="UP000638570">
    <property type="component" value="Unassembled WGS sequence"/>
</dbReference>
<dbReference type="Gene3D" id="3.30.230.10">
    <property type="match status" value="1"/>
</dbReference>
<feature type="region of interest" description="Lon-protease-like" evidence="11">
    <location>
        <begin position="355"/>
        <end position="455"/>
    </location>
</feature>
<reference evidence="14" key="1">
    <citation type="submission" date="2021-01" db="EMBL/GenBank/DDBJ databases">
        <title>Genome public.</title>
        <authorList>
            <person name="Liu C."/>
            <person name="Sun Q."/>
        </authorList>
    </citation>
    <scope>NUCLEOTIDE SEQUENCE [LARGE SCALE GENOMIC DNA]</scope>
    <source>
        <strain evidence="14">CGMCC 1.18722</strain>
    </source>
</reference>
<dbReference type="CDD" id="cd01121">
    <property type="entry name" value="RadA_SMS_N"/>
    <property type="match status" value="1"/>
</dbReference>
<keyword evidence="7 11" id="KW-0067">ATP-binding</keyword>
<feature type="binding site" evidence="11">
    <location>
        <begin position="100"/>
        <end position="107"/>
    </location>
    <ligand>
        <name>ATP</name>
        <dbReference type="ChEBI" id="CHEBI:30616"/>
    </ligand>
</feature>
<keyword evidence="3 11" id="KW-0227">DNA damage</keyword>
<dbReference type="PANTHER" id="PTHR32472">
    <property type="entry name" value="DNA REPAIR PROTEIN RADA"/>
    <property type="match status" value="1"/>
</dbReference>
<evidence type="ECO:0000256" key="1">
    <source>
        <dbReference type="ARBA" id="ARBA00022723"/>
    </source>
</evidence>
<evidence type="ECO:0000256" key="9">
    <source>
        <dbReference type="ARBA" id="ARBA00023125"/>
    </source>
</evidence>
<organism evidence="13 14">
    <name type="scientific">Zobellella iuensis</name>
    <dbReference type="NCBI Taxonomy" id="2803811"/>
    <lineage>
        <taxon>Bacteria</taxon>
        <taxon>Pseudomonadati</taxon>
        <taxon>Pseudomonadota</taxon>
        <taxon>Gammaproteobacteria</taxon>
        <taxon>Aeromonadales</taxon>
        <taxon>Aeromonadaceae</taxon>
        <taxon>Zobellella</taxon>
    </lineage>
</organism>
<dbReference type="Gene3D" id="3.40.50.300">
    <property type="entry name" value="P-loop containing nucleotide triphosphate hydrolases"/>
    <property type="match status" value="1"/>
</dbReference>
<dbReference type="Pfam" id="PF13481">
    <property type="entry name" value="AAA_25"/>
    <property type="match status" value="1"/>
</dbReference>
<dbReference type="SUPFAM" id="SSF54211">
    <property type="entry name" value="Ribosomal protein S5 domain 2-like"/>
    <property type="match status" value="1"/>
</dbReference>
<evidence type="ECO:0000259" key="12">
    <source>
        <dbReference type="PROSITE" id="PS50162"/>
    </source>
</evidence>
<evidence type="ECO:0000256" key="6">
    <source>
        <dbReference type="ARBA" id="ARBA00022833"/>
    </source>
</evidence>
<dbReference type="Pfam" id="PF18073">
    <property type="entry name" value="Zn_ribbon_LapB"/>
    <property type="match status" value="1"/>
</dbReference>
<name>A0ABS1QMB9_9GAMM</name>
<dbReference type="EMBL" id="JAERTZ010000002">
    <property type="protein sequence ID" value="MBL1375951.1"/>
    <property type="molecule type" value="Genomic_DNA"/>
</dbReference>
<feature type="domain" description="RecA family profile 1" evidence="12">
    <location>
        <begin position="71"/>
        <end position="219"/>
    </location>
</feature>
<dbReference type="InterPro" id="IPR020588">
    <property type="entry name" value="RecA_ATP-bd"/>
</dbReference>
<keyword evidence="2 11" id="KW-0547">Nucleotide-binding</keyword>
<keyword evidence="1 11" id="KW-0479">Metal-binding</keyword>
<keyword evidence="9 11" id="KW-0238">DNA-binding</keyword>
<dbReference type="InterPro" id="IPR027417">
    <property type="entry name" value="P-loop_NTPase"/>
</dbReference>
<evidence type="ECO:0000256" key="3">
    <source>
        <dbReference type="ARBA" id="ARBA00022763"/>
    </source>
</evidence>
<dbReference type="InterPro" id="IPR014721">
    <property type="entry name" value="Ribsml_uS5_D2-typ_fold_subgr"/>
</dbReference>
<comment type="similarity">
    <text evidence="11">Belongs to the RecA family. RadA subfamily.</text>
</comment>
<dbReference type="SMART" id="SM00382">
    <property type="entry name" value="AAA"/>
    <property type="match status" value="1"/>
</dbReference>
<dbReference type="HAMAP" id="MF_01498">
    <property type="entry name" value="RadA_bact"/>
    <property type="match status" value="1"/>
</dbReference>
<accession>A0ABS1QMB9</accession>
<proteinExistence type="inferred from homology"/>
<keyword evidence="5" id="KW-0378">Hydrolase</keyword>
<dbReference type="PANTHER" id="PTHR32472:SF10">
    <property type="entry name" value="DNA REPAIR PROTEIN RADA-LIKE PROTEIN"/>
    <property type="match status" value="1"/>
</dbReference>
<evidence type="ECO:0000256" key="5">
    <source>
        <dbReference type="ARBA" id="ARBA00022801"/>
    </source>
</evidence>
<evidence type="ECO:0000313" key="14">
    <source>
        <dbReference type="Proteomes" id="UP000638570"/>
    </source>
</evidence>
<dbReference type="InterPro" id="IPR020568">
    <property type="entry name" value="Ribosomal_Su5_D2-typ_SF"/>
</dbReference>
<dbReference type="Pfam" id="PF13541">
    <property type="entry name" value="ChlI"/>
    <property type="match status" value="1"/>
</dbReference>
<keyword evidence="4" id="KW-0863">Zinc-finger</keyword>
<dbReference type="RefSeq" id="WP_202081920.1">
    <property type="nucleotide sequence ID" value="NZ_JAERTZ010000002.1"/>
</dbReference>
<comment type="function">
    <text evidence="11">Plays a role in repairing double-strand DNA breaks, probably involving stabilizing or processing branched DNA or blocked replication forks.</text>
</comment>
<dbReference type="PROSITE" id="PS50162">
    <property type="entry name" value="RECA_2"/>
    <property type="match status" value="1"/>
</dbReference>
<evidence type="ECO:0000256" key="4">
    <source>
        <dbReference type="ARBA" id="ARBA00022771"/>
    </source>
</evidence>
<feature type="short sequence motif" description="RadA KNRFG motif" evidence="11">
    <location>
        <begin position="256"/>
        <end position="260"/>
    </location>
</feature>
<comment type="caution">
    <text evidence="13">The sequence shown here is derived from an EMBL/GenBank/DDBJ whole genome shotgun (WGS) entry which is preliminary data.</text>
</comment>
<evidence type="ECO:0000256" key="8">
    <source>
        <dbReference type="ARBA" id="ARBA00023016"/>
    </source>
</evidence>
<dbReference type="InterPro" id="IPR003593">
    <property type="entry name" value="AAA+_ATPase"/>
</dbReference>
<dbReference type="PRINTS" id="PR01874">
    <property type="entry name" value="DNAREPAIRADA"/>
</dbReference>
<keyword evidence="6" id="KW-0862">Zinc</keyword>
<dbReference type="InterPro" id="IPR041166">
    <property type="entry name" value="Rubredoxin_2"/>
</dbReference>